<evidence type="ECO:0000256" key="2">
    <source>
        <dbReference type="SAM" id="Phobius"/>
    </source>
</evidence>
<dbReference type="EMBL" id="QXTE01000742">
    <property type="protein sequence ID" value="TFJ96205.1"/>
    <property type="molecule type" value="Genomic_DNA"/>
</dbReference>
<reference evidence="3 4" key="1">
    <citation type="submission" date="2019-04" db="EMBL/GenBank/DDBJ databases">
        <title>Draft genome of the big-headed turtle Platysternon megacephalum.</title>
        <authorList>
            <person name="Gong S."/>
        </authorList>
    </citation>
    <scope>NUCLEOTIDE SEQUENCE [LARGE SCALE GENOMIC DNA]</scope>
    <source>
        <strain evidence="3">DO16091913</strain>
        <tissue evidence="3">Muscle</tissue>
    </source>
</reference>
<dbReference type="AlphaFoldDB" id="A0A4D9DF88"/>
<evidence type="ECO:0000313" key="3">
    <source>
        <dbReference type="EMBL" id="TFJ96205.1"/>
    </source>
</evidence>
<keyword evidence="2" id="KW-1133">Transmembrane helix</keyword>
<reference evidence="3 4" key="2">
    <citation type="submission" date="2019-04" db="EMBL/GenBank/DDBJ databases">
        <title>The genome sequence of big-headed turtle.</title>
        <authorList>
            <person name="Gong S."/>
        </authorList>
    </citation>
    <scope>NUCLEOTIDE SEQUENCE [LARGE SCALE GENOMIC DNA]</scope>
    <source>
        <strain evidence="3">DO16091913</strain>
        <tissue evidence="3">Muscle</tissue>
    </source>
</reference>
<feature type="region of interest" description="Disordered" evidence="1">
    <location>
        <begin position="21"/>
        <end position="45"/>
    </location>
</feature>
<keyword evidence="3" id="KW-0418">Kinase</keyword>
<comment type="caution">
    <text evidence="3">The sequence shown here is derived from an EMBL/GenBank/DDBJ whole genome shotgun (WGS) entry which is preliminary data.</text>
</comment>
<keyword evidence="2" id="KW-0812">Transmembrane</keyword>
<dbReference type="Proteomes" id="UP000297703">
    <property type="component" value="Unassembled WGS sequence"/>
</dbReference>
<feature type="transmembrane region" description="Helical" evidence="2">
    <location>
        <begin position="162"/>
        <end position="184"/>
    </location>
</feature>
<name>A0A4D9DF88_9SAUR</name>
<keyword evidence="3" id="KW-0808">Transferase</keyword>
<feature type="compositionally biased region" description="Basic and acidic residues" evidence="1">
    <location>
        <begin position="211"/>
        <end position="234"/>
    </location>
</feature>
<protein>
    <submittedName>
        <fullName evidence="3">Putative serine/threonine-protein kinase pknG</fullName>
    </submittedName>
</protein>
<dbReference type="OrthoDB" id="9428162at2759"/>
<dbReference type="GO" id="GO:0016301">
    <property type="term" value="F:kinase activity"/>
    <property type="evidence" value="ECO:0007669"/>
    <property type="project" value="UniProtKB-KW"/>
</dbReference>
<organism evidence="3 4">
    <name type="scientific">Platysternon megacephalum</name>
    <name type="common">big-headed turtle</name>
    <dbReference type="NCBI Taxonomy" id="55544"/>
    <lineage>
        <taxon>Eukaryota</taxon>
        <taxon>Metazoa</taxon>
        <taxon>Chordata</taxon>
        <taxon>Craniata</taxon>
        <taxon>Vertebrata</taxon>
        <taxon>Euteleostomi</taxon>
        <taxon>Archelosauria</taxon>
        <taxon>Testudinata</taxon>
        <taxon>Testudines</taxon>
        <taxon>Cryptodira</taxon>
        <taxon>Durocryptodira</taxon>
        <taxon>Testudinoidea</taxon>
        <taxon>Platysternidae</taxon>
        <taxon>Platysternon</taxon>
    </lineage>
</organism>
<evidence type="ECO:0000313" key="4">
    <source>
        <dbReference type="Proteomes" id="UP000297703"/>
    </source>
</evidence>
<evidence type="ECO:0000256" key="1">
    <source>
        <dbReference type="SAM" id="MobiDB-lite"/>
    </source>
</evidence>
<keyword evidence="4" id="KW-1185">Reference proteome</keyword>
<gene>
    <name evidence="3" type="ORF">DR999_PMT22017</name>
</gene>
<proteinExistence type="predicted"/>
<accession>A0A4D9DF88</accession>
<keyword evidence="2" id="KW-0472">Membrane</keyword>
<sequence>MSDSGTFTCLQESGAQPPIRLEVTGGEARPPASTGATGGSPTRVPPCSPQRLLLTPICPPGCRNNLTVSSNWTSPSTLTLHCRRCPPLAGPASFRWFLNSQPLGNRRWATKSQLGATVRLDPSRRAAWGRWECRLLGASSGAFEFCVEPPLGAGSTGPGSEWGIWVAVAVLGLIGAGLGACCLWRWRRGRNRWNQNKRENKTGAPGPRLSPLEEPRLGAKSTERRLVPQSQERKVPGTLLYAEVQHPLVTPAPPPPPDGATVYATIV</sequence>
<feature type="region of interest" description="Disordered" evidence="1">
    <location>
        <begin position="194"/>
        <end position="234"/>
    </location>
</feature>